<gene>
    <name evidence="1" type="ORF">GCM10011482_01320</name>
</gene>
<organism evidence="1 2">
    <name type="scientific">Enterococcus alcedinis</name>
    <dbReference type="NCBI Taxonomy" id="1274384"/>
    <lineage>
        <taxon>Bacteria</taxon>
        <taxon>Bacillati</taxon>
        <taxon>Bacillota</taxon>
        <taxon>Bacilli</taxon>
        <taxon>Lactobacillales</taxon>
        <taxon>Enterococcaceae</taxon>
        <taxon>Enterococcus</taxon>
    </lineage>
</organism>
<comment type="caution">
    <text evidence="1">The sequence shown here is derived from an EMBL/GenBank/DDBJ whole genome shotgun (WGS) entry which is preliminary data.</text>
</comment>
<name>A0A917JC60_9ENTE</name>
<proteinExistence type="predicted"/>
<reference evidence="1" key="1">
    <citation type="journal article" date="2014" name="Int. J. Syst. Evol. Microbiol.">
        <title>Complete genome sequence of Corynebacterium casei LMG S-19264T (=DSM 44701T), isolated from a smear-ripened cheese.</title>
        <authorList>
            <consortium name="US DOE Joint Genome Institute (JGI-PGF)"/>
            <person name="Walter F."/>
            <person name="Albersmeier A."/>
            <person name="Kalinowski J."/>
            <person name="Ruckert C."/>
        </authorList>
    </citation>
    <scope>NUCLEOTIDE SEQUENCE</scope>
    <source>
        <strain evidence="1">CCM 8433</strain>
    </source>
</reference>
<sequence length="70" mass="8056">MITINSAMQQDNIKQLLEAINEEDITYKFKEKKGIQLIFDVTGDRDLAVRKAKDAIKATDWGHVLYFNVV</sequence>
<evidence type="ECO:0000313" key="1">
    <source>
        <dbReference type="EMBL" id="GGI64478.1"/>
    </source>
</evidence>
<accession>A0A917JC60</accession>
<evidence type="ECO:0000313" key="2">
    <source>
        <dbReference type="Proteomes" id="UP000622610"/>
    </source>
</evidence>
<dbReference type="EMBL" id="BMDT01000001">
    <property type="protein sequence ID" value="GGI64478.1"/>
    <property type="molecule type" value="Genomic_DNA"/>
</dbReference>
<dbReference type="RefSeq" id="WP_188366338.1">
    <property type="nucleotide sequence ID" value="NZ_BMDT01000001.1"/>
</dbReference>
<dbReference type="Proteomes" id="UP000622610">
    <property type="component" value="Unassembled WGS sequence"/>
</dbReference>
<reference evidence="1" key="2">
    <citation type="submission" date="2020-09" db="EMBL/GenBank/DDBJ databases">
        <authorList>
            <person name="Sun Q."/>
            <person name="Sedlacek I."/>
        </authorList>
    </citation>
    <scope>NUCLEOTIDE SEQUENCE</scope>
    <source>
        <strain evidence="1">CCM 8433</strain>
    </source>
</reference>
<protein>
    <submittedName>
        <fullName evidence="1">Uncharacterized protein</fullName>
    </submittedName>
</protein>
<dbReference type="AlphaFoldDB" id="A0A917JC60"/>
<keyword evidence="2" id="KW-1185">Reference proteome</keyword>